<gene>
    <name evidence="2" type="ORF">AVDCRST_MAG19-4227</name>
</gene>
<evidence type="ECO:0000256" key="1">
    <source>
        <dbReference type="SAM" id="MobiDB-lite"/>
    </source>
</evidence>
<protein>
    <submittedName>
        <fullName evidence="2">Uncharacterized protein</fullName>
    </submittedName>
</protein>
<feature type="region of interest" description="Disordered" evidence="1">
    <location>
        <begin position="1"/>
        <end position="31"/>
    </location>
</feature>
<sequence length="57" mass="5833">MGGHHSDGGRAPTFRPDRSPSGVRRATRLPVAGIAVREHPGITFSAPGGASSVQRGV</sequence>
<proteinExistence type="predicted"/>
<dbReference type="EMBL" id="CADCWL010000238">
    <property type="protein sequence ID" value="CAA9582987.1"/>
    <property type="molecule type" value="Genomic_DNA"/>
</dbReference>
<accession>A0A6J4VNF6</accession>
<evidence type="ECO:0000313" key="2">
    <source>
        <dbReference type="EMBL" id="CAA9582987.1"/>
    </source>
</evidence>
<dbReference type="AlphaFoldDB" id="A0A6J4VNF6"/>
<organism evidence="2">
    <name type="scientific">uncultured Thermomicrobiales bacterium</name>
    <dbReference type="NCBI Taxonomy" id="1645740"/>
    <lineage>
        <taxon>Bacteria</taxon>
        <taxon>Pseudomonadati</taxon>
        <taxon>Thermomicrobiota</taxon>
        <taxon>Thermomicrobia</taxon>
        <taxon>Thermomicrobiales</taxon>
        <taxon>environmental samples</taxon>
    </lineage>
</organism>
<reference evidence="2" key="1">
    <citation type="submission" date="2020-02" db="EMBL/GenBank/DDBJ databases">
        <authorList>
            <person name="Meier V. D."/>
        </authorList>
    </citation>
    <scope>NUCLEOTIDE SEQUENCE</scope>
    <source>
        <strain evidence="2">AVDCRST_MAG19</strain>
    </source>
</reference>
<name>A0A6J4VNF6_9BACT</name>